<keyword evidence="5" id="KW-1185">Reference proteome</keyword>
<dbReference type="HOGENOM" id="CLU_747536_0_0_6"/>
<name>A0A097EMP5_9GAMM</name>
<dbReference type="EMBL" id="CP009574">
    <property type="protein sequence ID" value="AIT08844.1"/>
    <property type="molecule type" value="Genomic_DNA"/>
</dbReference>
<dbReference type="Pfam" id="PF02275">
    <property type="entry name" value="CBAH"/>
    <property type="match status" value="1"/>
</dbReference>
<dbReference type="AlphaFoldDB" id="A0A097EMP5"/>
<accession>A0A097EMP5</accession>
<dbReference type="GO" id="GO:0016787">
    <property type="term" value="F:hydrolase activity"/>
    <property type="evidence" value="ECO:0007669"/>
    <property type="project" value="UniProtKB-KW"/>
</dbReference>
<evidence type="ECO:0000256" key="2">
    <source>
        <dbReference type="ARBA" id="ARBA00022801"/>
    </source>
</evidence>
<reference evidence="4 5" key="1">
    <citation type="submission" date="2014-10" db="EMBL/GenBank/DDBJ databases">
        <title>Whole genome sequence of Francisella endociliophora strain FSC1006, isolated from a laboratory culture of the marine ciliate Euplotes raikovi.</title>
        <authorList>
            <person name="Granberg M."/>
            <person name="Backman S."/>
            <person name="Lundmark E."/>
            <person name="Nilsson E."/>
            <person name="Karlsson E."/>
            <person name="Thelaus J."/>
            <person name="Ohrman C."/>
            <person name="Larkeryd A."/>
            <person name="Stenberg P."/>
        </authorList>
    </citation>
    <scope>NUCLEOTIDE SEQUENCE [LARGE SCALE GENOMIC DNA]</scope>
    <source>
        <strain evidence="4 5">FSC1006</strain>
    </source>
</reference>
<sequence>MCTNVFINKNEYKIEARSMDFPINIAFENGWDYVGVENTTNVVIDADKIPTSQLANWKNKYGYFGRFGFDRTIADGLNTQGLSFSVLYLDITQYPKYDPKDTRPVLAIYDIGNFLLAMAKDVPEALKLVSKHQLVNSAIKLKPGVFVKNIPLHISLRDSLGNSAVIEFLNGEIHIYENADNVLTNAPSYNWHLENIKEYQSLLKPFDGSNPTFAGKVINYNETVKSSRPEVAQLIGMPGDFSSTSRFVRAYTLSELMLEPKSNREAIYHATSIIANVSVPPYEKSMTLWTTVKDLKNLTVAYKDNAAYQGTGSVGVYAMSVDTGYVTYDLKAMNFVDIPPQVQGRGKKPTPKEDIKQIIEMSKVVGLQRQ</sequence>
<evidence type="ECO:0000256" key="1">
    <source>
        <dbReference type="ARBA" id="ARBA00006625"/>
    </source>
</evidence>
<gene>
    <name evidence="4" type="ORF">LO80_01855</name>
</gene>
<dbReference type="OrthoDB" id="9794717at2"/>
<dbReference type="eggNOG" id="COG3049">
    <property type="taxonomic scope" value="Bacteria"/>
</dbReference>
<dbReference type="RefSeq" id="WP_040008042.1">
    <property type="nucleotide sequence ID" value="NZ_CP009574.1"/>
</dbReference>
<feature type="domain" description="Choloylglycine hydrolase/NAAA C-terminal" evidence="3">
    <location>
        <begin position="2"/>
        <end position="297"/>
    </location>
</feature>
<dbReference type="Proteomes" id="UP000029672">
    <property type="component" value="Chromosome"/>
</dbReference>
<evidence type="ECO:0000259" key="3">
    <source>
        <dbReference type="Pfam" id="PF02275"/>
    </source>
</evidence>
<dbReference type="Gene3D" id="3.60.60.10">
    <property type="entry name" value="Penicillin V Acylase, Chain A"/>
    <property type="match status" value="1"/>
</dbReference>
<proteinExistence type="inferred from homology"/>
<dbReference type="PANTHER" id="PTHR35527">
    <property type="entry name" value="CHOLOYLGLYCINE HYDROLASE"/>
    <property type="match status" value="1"/>
</dbReference>
<protein>
    <submittedName>
        <fullName evidence="4">Penicillin acylase</fullName>
    </submittedName>
</protein>
<organism evidence="4 5">
    <name type="scientific">Candidatus Francisella endociliophora</name>
    <dbReference type="NCBI Taxonomy" id="653937"/>
    <lineage>
        <taxon>Bacteria</taxon>
        <taxon>Pseudomonadati</taxon>
        <taxon>Pseudomonadota</taxon>
        <taxon>Gammaproteobacteria</taxon>
        <taxon>Thiotrichales</taxon>
        <taxon>Francisellaceae</taxon>
        <taxon>Francisella</taxon>
    </lineage>
</organism>
<keyword evidence="2" id="KW-0378">Hydrolase</keyword>
<evidence type="ECO:0000313" key="4">
    <source>
        <dbReference type="EMBL" id="AIT08844.1"/>
    </source>
</evidence>
<evidence type="ECO:0000313" key="5">
    <source>
        <dbReference type="Proteomes" id="UP000029672"/>
    </source>
</evidence>
<dbReference type="InterPro" id="IPR029055">
    <property type="entry name" value="Ntn_hydrolases_N"/>
</dbReference>
<dbReference type="STRING" id="1547445.LO80_01855"/>
<dbReference type="SUPFAM" id="SSF56235">
    <property type="entry name" value="N-terminal nucleophile aminohydrolases (Ntn hydrolases)"/>
    <property type="match status" value="1"/>
</dbReference>
<dbReference type="InterPro" id="IPR052193">
    <property type="entry name" value="Peptidase_C59"/>
</dbReference>
<dbReference type="PANTHER" id="PTHR35527:SF2">
    <property type="entry name" value="HYDROLASE"/>
    <property type="match status" value="1"/>
</dbReference>
<dbReference type="KEGG" id="frf:LO80_01855"/>
<dbReference type="InterPro" id="IPR029132">
    <property type="entry name" value="CBAH/NAAA_C"/>
</dbReference>
<comment type="similarity">
    <text evidence="1">Belongs to the peptidase C59 family.</text>
</comment>